<evidence type="ECO:0000313" key="3">
    <source>
        <dbReference type="Proteomes" id="UP000031036"/>
    </source>
</evidence>
<dbReference type="EMBL" id="JPKZ01001192">
    <property type="protein sequence ID" value="KHN83463.1"/>
    <property type="molecule type" value="Genomic_DNA"/>
</dbReference>
<feature type="signal peptide" evidence="1">
    <location>
        <begin position="1"/>
        <end position="19"/>
    </location>
</feature>
<evidence type="ECO:0000313" key="2">
    <source>
        <dbReference type="EMBL" id="KHN83463.1"/>
    </source>
</evidence>
<comment type="caution">
    <text evidence="2">The sequence shown here is derived from an EMBL/GenBank/DDBJ whole genome shotgun (WGS) entry which is preliminary data.</text>
</comment>
<keyword evidence="1" id="KW-0732">Signal</keyword>
<dbReference type="Proteomes" id="UP000031036">
    <property type="component" value="Unassembled WGS sequence"/>
</dbReference>
<name>A0A0B2VPE9_TOXCA</name>
<proteinExistence type="predicted"/>
<organism evidence="2 3">
    <name type="scientific">Toxocara canis</name>
    <name type="common">Canine roundworm</name>
    <dbReference type="NCBI Taxonomy" id="6265"/>
    <lineage>
        <taxon>Eukaryota</taxon>
        <taxon>Metazoa</taxon>
        <taxon>Ecdysozoa</taxon>
        <taxon>Nematoda</taxon>
        <taxon>Chromadorea</taxon>
        <taxon>Rhabditida</taxon>
        <taxon>Spirurina</taxon>
        <taxon>Ascaridomorpha</taxon>
        <taxon>Ascaridoidea</taxon>
        <taxon>Toxocaridae</taxon>
        <taxon>Toxocara</taxon>
    </lineage>
</organism>
<protein>
    <submittedName>
        <fullName evidence="2">Uncharacterized protein</fullName>
    </submittedName>
</protein>
<evidence type="ECO:0000256" key="1">
    <source>
        <dbReference type="SAM" id="SignalP"/>
    </source>
</evidence>
<gene>
    <name evidence="2" type="ORF">Tcan_08503</name>
</gene>
<keyword evidence="3" id="KW-1185">Reference proteome</keyword>
<sequence>MWLLYILKLLFLSPLLLLAINPDVIPIQASGQVIYSRTGTGLIPDDTVHGGNYHRSLFAVYPL</sequence>
<accession>A0A0B2VPE9</accession>
<feature type="chain" id="PRO_5002077465" evidence="1">
    <location>
        <begin position="20"/>
        <end position="63"/>
    </location>
</feature>
<reference evidence="2 3" key="1">
    <citation type="submission" date="2014-11" db="EMBL/GenBank/DDBJ databases">
        <title>Genetic blueprint of the zoonotic pathogen Toxocara canis.</title>
        <authorList>
            <person name="Zhu X.-Q."/>
            <person name="Korhonen P.K."/>
            <person name="Cai H."/>
            <person name="Young N.D."/>
            <person name="Nejsum P."/>
            <person name="von Samson-Himmelstjerna G."/>
            <person name="Boag P.R."/>
            <person name="Tan P."/>
            <person name="Li Q."/>
            <person name="Min J."/>
            <person name="Yang Y."/>
            <person name="Wang X."/>
            <person name="Fang X."/>
            <person name="Hall R.S."/>
            <person name="Hofmann A."/>
            <person name="Sternberg P.W."/>
            <person name="Jex A.R."/>
            <person name="Gasser R.B."/>
        </authorList>
    </citation>
    <scope>NUCLEOTIDE SEQUENCE [LARGE SCALE GENOMIC DNA]</scope>
    <source>
        <strain evidence="2">PN_DK_2014</strain>
    </source>
</reference>
<dbReference type="AlphaFoldDB" id="A0A0B2VPE9"/>